<dbReference type="GO" id="GO:0070063">
    <property type="term" value="F:RNA polymerase binding"/>
    <property type="evidence" value="ECO:0007669"/>
    <property type="project" value="InterPro"/>
</dbReference>
<evidence type="ECO:0000259" key="2">
    <source>
        <dbReference type="Pfam" id="PF01272"/>
    </source>
</evidence>
<dbReference type="PANTHER" id="PTHR30437">
    <property type="entry name" value="TRANSCRIPTION ELONGATION FACTOR GREA"/>
    <property type="match status" value="1"/>
</dbReference>
<accession>A0A3A8K6W8</accession>
<feature type="domain" description="Transcription elongation factor GreA/GreB C-terminal" evidence="2">
    <location>
        <begin position="89"/>
        <end position="163"/>
    </location>
</feature>
<dbReference type="GO" id="GO:0032784">
    <property type="term" value="P:regulation of DNA-templated transcription elongation"/>
    <property type="evidence" value="ECO:0007669"/>
    <property type="project" value="InterPro"/>
</dbReference>
<feature type="region of interest" description="Disordered" evidence="1">
    <location>
        <begin position="1"/>
        <end position="31"/>
    </location>
</feature>
<keyword evidence="4" id="KW-1185">Reference proteome</keyword>
<protein>
    <recommendedName>
        <fullName evidence="2">Transcription elongation factor GreA/GreB C-terminal domain-containing protein</fullName>
    </recommendedName>
</protein>
<dbReference type="SUPFAM" id="SSF54534">
    <property type="entry name" value="FKBP-like"/>
    <property type="match status" value="1"/>
</dbReference>
<dbReference type="FunFam" id="3.10.50.30:FF:000001">
    <property type="entry name" value="Transcription elongation factor GreA"/>
    <property type="match status" value="1"/>
</dbReference>
<dbReference type="Proteomes" id="UP000268313">
    <property type="component" value="Unassembled WGS sequence"/>
</dbReference>
<dbReference type="InterPro" id="IPR018151">
    <property type="entry name" value="TF_GreA/GreB_CS"/>
</dbReference>
<comment type="caution">
    <text evidence="3">The sequence shown here is derived from an EMBL/GenBank/DDBJ whole genome shotgun (WGS) entry which is preliminary data.</text>
</comment>
<dbReference type="EMBL" id="RAWE01000034">
    <property type="protein sequence ID" value="RKH03928.1"/>
    <property type="molecule type" value="Genomic_DNA"/>
</dbReference>
<dbReference type="InterPro" id="IPR023459">
    <property type="entry name" value="Tscrpt_elong_fac_GreA/B_fam"/>
</dbReference>
<dbReference type="RefSeq" id="WP_120602749.1">
    <property type="nucleotide sequence ID" value="NZ_RAWE01000034.1"/>
</dbReference>
<dbReference type="AlphaFoldDB" id="A0A3A8K6W8"/>
<dbReference type="Pfam" id="PF01272">
    <property type="entry name" value="GreA_GreB"/>
    <property type="match status" value="1"/>
</dbReference>
<dbReference type="OrthoDB" id="5507437at2"/>
<sequence>MSKAFTKEDGGGDEGLTPARPRSASAEQRYITPEGYRALQEELLEVQGPAPRDWPELEAGVRKRERERRARELTAILEDVRVVEPDPLQAGRVFFGAWVVLEDEDGARMRYRIVGPDEADVKAGRLSVESPLARALLGKEAGESVLVERPRGPVEYEILAVEYAESEGATAAP</sequence>
<evidence type="ECO:0000313" key="3">
    <source>
        <dbReference type="EMBL" id="RKH03928.1"/>
    </source>
</evidence>
<dbReference type="InterPro" id="IPR001437">
    <property type="entry name" value="Tscrpt_elong_fac_GreA/B_C"/>
</dbReference>
<dbReference type="Gene3D" id="3.10.50.30">
    <property type="entry name" value="Transcription elongation factor, GreA/GreB, C-terminal domain"/>
    <property type="match status" value="1"/>
</dbReference>
<dbReference type="PANTHER" id="PTHR30437:SF6">
    <property type="entry name" value="TRANSCRIPTION ELONGATION FACTOR GREB"/>
    <property type="match status" value="1"/>
</dbReference>
<dbReference type="GO" id="GO:0006354">
    <property type="term" value="P:DNA-templated transcription elongation"/>
    <property type="evidence" value="ECO:0007669"/>
    <property type="project" value="TreeGrafter"/>
</dbReference>
<organism evidence="3 4">
    <name type="scientific">Corallococcus carmarthensis</name>
    <dbReference type="NCBI Taxonomy" id="2316728"/>
    <lineage>
        <taxon>Bacteria</taxon>
        <taxon>Pseudomonadati</taxon>
        <taxon>Myxococcota</taxon>
        <taxon>Myxococcia</taxon>
        <taxon>Myxococcales</taxon>
        <taxon>Cystobacterineae</taxon>
        <taxon>Myxococcaceae</taxon>
        <taxon>Corallococcus</taxon>
    </lineage>
</organism>
<proteinExistence type="predicted"/>
<dbReference type="PROSITE" id="PS00830">
    <property type="entry name" value="GREAB_2"/>
    <property type="match status" value="1"/>
</dbReference>
<feature type="compositionally biased region" description="Basic and acidic residues" evidence="1">
    <location>
        <begin position="1"/>
        <end position="10"/>
    </location>
</feature>
<evidence type="ECO:0000313" key="4">
    <source>
        <dbReference type="Proteomes" id="UP000268313"/>
    </source>
</evidence>
<dbReference type="GO" id="GO:0003677">
    <property type="term" value="F:DNA binding"/>
    <property type="evidence" value="ECO:0007669"/>
    <property type="project" value="InterPro"/>
</dbReference>
<name>A0A3A8K6W8_9BACT</name>
<dbReference type="InterPro" id="IPR036953">
    <property type="entry name" value="GreA/GreB_C_sf"/>
</dbReference>
<evidence type="ECO:0000256" key="1">
    <source>
        <dbReference type="SAM" id="MobiDB-lite"/>
    </source>
</evidence>
<reference evidence="4" key="1">
    <citation type="submission" date="2018-09" db="EMBL/GenBank/DDBJ databases">
        <authorList>
            <person name="Livingstone P.G."/>
            <person name="Whitworth D.E."/>
        </authorList>
    </citation>
    <scope>NUCLEOTIDE SEQUENCE [LARGE SCALE GENOMIC DNA]</scope>
    <source>
        <strain evidence="4">CA043D</strain>
    </source>
</reference>
<gene>
    <name evidence="3" type="ORF">D7X32_12450</name>
</gene>